<evidence type="ECO:0000313" key="4">
    <source>
        <dbReference type="Proteomes" id="UP000305524"/>
    </source>
</evidence>
<proteinExistence type="predicted"/>
<sequence length="62" mass="7194">MKEKHFSNSREVFSLCACHCNENKGNDITSNKSTNVVKGERSSRLEICNRNYKWRMNQKGGK</sequence>
<organism evidence="1 3">
    <name type="scientific">Bacillus mycoides</name>
    <dbReference type="NCBI Taxonomy" id="1405"/>
    <lineage>
        <taxon>Bacteria</taxon>
        <taxon>Bacillati</taxon>
        <taxon>Bacillota</taxon>
        <taxon>Bacilli</taxon>
        <taxon>Bacillales</taxon>
        <taxon>Bacillaceae</taxon>
        <taxon>Bacillus</taxon>
        <taxon>Bacillus cereus group</taxon>
    </lineage>
</organism>
<protein>
    <submittedName>
        <fullName evidence="1">Uncharacterized protein</fullName>
    </submittedName>
</protein>
<name>A0A1W6A389_BACMY</name>
<evidence type="ECO:0000313" key="1">
    <source>
        <dbReference type="EMBL" id="ARJ20276.1"/>
    </source>
</evidence>
<dbReference type="EMBL" id="SZOD01000110">
    <property type="protein sequence ID" value="TKI86606.1"/>
    <property type="molecule type" value="Genomic_DNA"/>
</dbReference>
<dbReference type="AlphaFoldDB" id="A0A1W6A389"/>
<evidence type="ECO:0000313" key="2">
    <source>
        <dbReference type="EMBL" id="TKI86606.1"/>
    </source>
</evidence>
<reference evidence="2 4" key="2">
    <citation type="journal article" date="2019" name="Environ. Microbiol.">
        <title>An active ?-lactamase is a part of an orchestrated cell wall stress resistance network of Bacillus subtilis and related rhizosphere species.</title>
        <authorList>
            <person name="Bucher T."/>
            <person name="Keren-Paz A."/>
            <person name="Hausser J."/>
            <person name="Olender T."/>
            <person name="Cytryn E."/>
            <person name="Kolodkin-Gal I."/>
        </authorList>
    </citation>
    <scope>NUCLEOTIDE SEQUENCE [LARGE SCALE GENOMIC DNA]</scope>
    <source>
        <strain evidence="2 4">I186</strain>
    </source>
</reference>
<dbReference type="Proteomes" id="UP000192932">
    <property type="component" value="Chromosome"/>
</dbReference>
<dbReference type="EMBL" id="CP020743">
    <property type="protein sequence ID" value="ARJ20276.1"/>
    <property type="molecule type" value="Genomic_DNA"/>
</dbReference>
<dbReference type="Proteomes" id="UP000305524">
    <property type="component" value="Unassembled WGS sequence"/>
</dbReference>
<reference evidence="1 3" key="1">
    <citation type="submission" date="2017-04" db="EMBL/GenBank/DDBJ databases">
        <title>The Characteristic of a Fine Plant Growth-Promoting Rhizobacteria Bacillus mycoides Gnyt1 and its Whole Genome Sequencing Analysis.</title>
        <authorList>
            <person name="Li J.H."/>
            <person name="Yao T."/>
        </authorList>
    </citation>
    <scope>NUCLEOTIDE SEQUENCE [LARGE SCALE GENOMIC DNA]</scope>
    <source>
        <strain evidence="1 3">Gnyt1</strain>
    </source>
</reference>
<evidence type="ECO:0000313" key="3">
    <source>
        <dbReference type="Proteomes" id="UP000192932"/>
    </source>
</evidence>
<accession>A0A1W6A389</accession>
<gene>
    <name evidence="1" type="ORF">B7492_02880</name>
    <name evidence="2" type="ORF">FC701_05185</name>
</gene>